<organism evidence="1 2">
    <name type="scientific">Vespula pensylvanica</name>
    <name type="common">Western yellow jacket</name>
    <name type="synonym">Wasp</name>
    <dbReference type="NCBI Taxonomy" id="30213"/>
    <lineage>
        <taxon>Eukaryota</taxon>
        <taxon>Metazoa</taxon>
        <taxon>Ecdysozoa</taxon>
        <taxon>Arthropoda</taxon>
        <taxon>Hexapoda</taxon>
        <taxon>Insecta</taxon>
        <taxon>Pterygota</taxon>
        <taxon>Neoptera</taxon>
        <taxon>Endopterygota</taxon>
        <taxon>Hymenoptera</taxon>
        <taxon>Apocrita</taxon>
        <taxon>Aculeata</taxon>
        <taxon>Vespoidea</taxon>
        <taxon>Vespidae</taxon>
        <taxon>Vespinae</taxon>
        <taxon>Vespula</taxon>
    </lineage>
</organism>
<keyword evidence="2" id="KW-1185">Reference proteome</keyword>
<evidence type="ECO:0000313" key="1">
    <source>
        <dbReference type="EMBL" id="KAF7423279.1"/>
    </source>
</evidence>
<dbReference type="Proteomes" id="UP000600918">
    <property type="component" value="Unassembled WGS sequence"/>
</dbReference>
<proteinExistence type="predicted"/>
<sequence>MENDSQRAVPVQWADLRVFYVALDETIVERVPYDRPLLEGAESVEDAEEGLLPVDNSESVAPGRILTTCSDAVAASLCLVEKSHWEEDQMLTNSENENGKEVEYG</sequence>
<dbReference type="EMBL" id="JACSDY010000007">
    <property type="protein sequence ID" value="KAF7423279.1"/>
    <property type="molecule type" value="Genomic_DNA"/>
</dbReference>
<comment type="caution">
    <text evidence="1">The sequence shown here is derived from an EMBL/GenBank/DDBJ whole genome shotgun (WGS) entry which is preliminary data.</text>
</comment>
<protein>
    <submittedName>
        <fullName evidence="1">Uncharacterized protein</fullName>
    </submittedName>
</protein>
<name>A0A834P0B0_VESPE</name>
<reference evidence="1" key="1">
    <citation type="journal article" date="2020" name="G3 (Bethesda)">
        <title>High-Quality Assemblies for Three Invasive Social Wasps from the &lt;i&gt;Vespula&lt;/i&gt; Genus.</title>
        <authorList>
            <person name="Harrop T.W.R."/>
            <person name="Guhlin J."/>
            <person name="McLaughlin G.M."/>
            <person name="Permina E."/>
            <person name="Stockwell P."/>
            <person name="Gilligan J."/>
            <person name="Le Lec M.F."/>
            <person name="Gruber M.A.M."/>
            <person name="Quinn O."/>
            <person name="Lovegrove M."/>
            <person name="Duncan E.J."/>
            <person name="Remnant E.J."/>
            <person name="Van Eeckhoven J."/>
            <person name="Graham B."/>
            <person name="Knapp R.A."/>
            <person name="Langford K.W."/>
            <person name="Kronenberg Z."/>
            <person name="Press M.O."/>
            <person name="Eacker S.M."/>
            <person name="Wilson-Rankin E.E."/>
            <person name="Purcell J."/>
            <person name="Lester P.J."/>
            <person name="Dearden P.K."/>
        </authorList>
    </citation>
    <scope>NUCLEOTIDE SEQUENCE</scope>
    <source>
        <strain evidence="1">Volc-1</strain>
    </source>
</reference>
<accession>A0A834P0B0</accession>
<evidence type="ECO:0000313" key="2">
    <source>
        <dbReference type="Proteomes" id="UP000600918"/>
    </source>
</evidence>
<gene>
    <name evidence="1" type="ORF">H0235_008562</name>
</gene>
<dbReference type="AlphaFoldDB" id="A0A834P0B0"/>